<dbReference type="STRING" id="458.Lrub_0361"/>
<comment type="caution">
    <text evidence="1">The sequence shown here is derived from an EMBL/GenBank/DDBJ whole genome shotgun (WGS) entry which is preliminary data.</text>
</comment>
<proteinExistence type="predicted"/>
<accession>A0A0W0XZP0</accession>
<sequence length="104" mass="11856">MTSDTREGPYLRTGDLGFVFNQYKVGEDSRLFHSADYLIPSLLEKGERKVTIWNYPNPEKLNLLVRSSSLGDRMGLAFNPRFFSEEEAGLFLNNLLHAIQSSLD</sequence>
<evidence type="ECO:0000313" key="1">
    <source>
        <dbReference type="EMBL" id="KTD49919.1"/>
    </source>
</evidence>
<name>A0A0W0XZP0_9GAMM</name>
<reference evidence="1 2" key="1">
    <citation type="submission" date="2015-11" db="EMBL/GenBank/DDBJ databases">
        <title>Genomic analysis of 38 Legionella species identifies large and diverse effector repertoires.</title>
        <authorList>
            <person name="Burstein D."/>
            <person name="Amaro F."/>
            <person name="Zusman T."/>
            <person name="Lifshitz Z."/>
            <person name="Cohen O."/>
            <person name="Gilbert J.A."/>
            <person name="Pupko T."/>
            <person name="Shuman H.A."/>
            <person name="Segal G."/>
        </authorList>
    </citation>
    <scope>NUCLEOTIDE SEQUENCE [LARGE SCALE GENOMIC DNA]</scope>
    <source>
        <strain evidence="1 2">WA-270A-C2</strain>
    </source>
</reference>
<dbReference type="RefSeq" id="WP_058530488.1">
    <property type="nucleotide sequence ID" value="NZ_CAAAIN010000008.1"/>
</dbReference>
<keyword evidence="2" id="KW-1185">Reference proteome</keyword>
<dbReference type="OrthoDB" id="9803968at2"/>
<organism evidence="1 2">
    <name type="scientific">Legionella rubrilucens</name>
    <dbReference type="NCBI Taxonomy" id="458"/>
    <lineage>
        <taxon>Bacteria</taxon>
        <taxon>Pseudomonadati</taxon>
        <taxon>Pseudomonadota</taxon>
        <taxon>Gammaproteobacteria</taxon>
        <taxon>Legionellales</taxon>
        <taxon>Legionellaceae</taxon>
        <taxon>Legionella</taxon>
    </lineage>
</organism>
<dbReference type="PATRIC" id="fig|458.5.peg.372"/>
<dbReference type="AlphaFoldDB" id="A0A0W0XZP0"/>
<evidence type="ECO:0000313" key="2">
    <source>
        <dbReference type="Proteomes" id="UP000054608"/>
    </source>
</evidence>
<gene>
    <name evidence="1" type="ORF">Lrub_0361</name>
</gene>
<dbReference type="EMBL" id="LNYT01000004">
    <property type="protein sequence ID" value="KTD49919.1"/>
    <property type="molecule type" value="Genomic_DNA"/>
</dbReference>
<dbReference type="Proteomes" id="UP000054608">
    <property type="component" value="Unassembled WGS sequence"/>
</dbReference>
<protein>
    <submittedName>
        <fullName evidence="1">Uncharacterized protein</fullName>
    </submittedName>
</protein>